<dbReference type="InterPro" id="IPR051094">
    <property type="entry name" value="Diverse_Catalytic_Enzymes"/>
</dbReference>
<dbReference type="AlphaFoldDB" id="A0A8I0DUL8"/>
<dbReference type="RefSeq" id="WP_021943890.1">
    <property type="nucleotide sequence ID" value="NZ_JACOOX010000003.1"/>
</dbReference>
<keyword evidence="2" id="KW-0479">Metal-binding</keyword>
<keyword evidence="9" id="KW-1185">Reference proteome</keyword>
<comment type="catalytic activity">
    <reaction evidence="6">
        <text>P(1),P(4)-bis(5'-adenosyl) tetraphosphate + H2O = 2 ADP + 2 H(+)</text>
        <dbReference type="Rhea" id="RHEA:24252"/>
        <dbReference type="ChEBI" id="CHEBI:15377"/>
        <dbReference type="ChEBI" id="CHEBI:15378"/>
        <dbReference type="ChEBI" id="CHEBI:58141"/>
        <dbReference type="ChEBI" id="CHEBI:456216"/>
        <dbReference type="EC" id="3.6.1.41"/>
    </reaction>
</comment>
<keyword evidence="3" id="KW-0547">Nucleotide-binding</keyword>
<sequence>MNRQEMREKLQKKLTDRRFEHSLGVEYVSGCLAMVHGVNVEKALTAGLLHDCAKCLSPEEKIERCTKNNLPISECEYNNPELLHAKLGAFYAREKYDVKDPDILSAIACHTTGKPAMNMLEKILFVADYIEPNRKPLKEIEEIRKEAFTDIDKCIVHILKNTLSYLETTTDDTDPMSIDTYNYYVAHQSVADKLKEDDI</sequence>
<dbReference type="Proteomes" id="UP000615234">
    <property type="component" value="Unassembled WGS sequence"/>
</dbReference>
<evidence type="ECO:0000313" key="9">
    <source>
        <dbReference type="Proteomes" id="UP000615234"/>
    </source>
</evidence>
<dbReference type="InterPro" id="IPR006675">
    <property type="entry name" value="HDIG_dom"/>
</dbReference>
<dbReference type="InterPro" id="IPR005249">
    <property type="entry name" value="YqeK"/>
</dbReference>
<evidence type="ECO:0000256" key="4">
    <source>
        <dbReference type="ARBA" id="ARBA00022801"/>
    </source>
</evidence>
<reference evidence="8 9" key="1">
    <citation type="submission" date="2020-08" db="EMBL/GenBank/DDBJ databases">
        <title>Genome public.</title>
        <authorList>
            <person name="Liu C."/>
            <person name="Sun Q."/>
        </authorList>
    </citation>
    <scope>NUCLEOTIDE SEQUENCE [LARGE SCALE GENOMIC DNA]</scope>
    <source>
        <strain evidence="8 9">NSJ-10</strain>
    </source>
</reference>
<evidence type="ECO:0000256" key="6">
    <source>
        <dbReference type="ARBA" id="ARBA00049417"/>
    </source>
</evidence>
<dbReference type="EC" id="3.6.1.41" evidence="1"/>
<protein>
    <recommendedName>
        <fullName evidence="1">bis(5'-nucleosyl)-tetraphosphatase (symmetrical)</fullName>
        <ecNumber evidence="1">3.6.1.41</ecNumber>
    </recommendedName>
</protein>
<evidence type="ECO:0000259" key="7">
    <source>
        <dbReference type="PROSITE" id="PS51831"/>
    </source>
</evidence>
<evidence type="ECO:0000313" key="8">
    <source>
        <dbReference type="EMBL" id="MBC5662427.1"/>
    </source>
</evidence>
<dbReference type="PROSITE" id="PS51831">
    <property type="entry name" value="HD"/>
    <property type="match status" value="1"/>
</dbReference>
<name>A0A8I0DUL8_9FIRM</name>
<dbReference type="Gene3D" id="1.10.3210.10">
    <property type="entry name" value="Hypothetical protein af1432"/>
    <property type="match status" value="1"/>
</dbReference>
<dbReference type="Pfam" id="PF01966">
    <property type="entry name" value="HD"/>
    <property type="match status" value="1"/>
</dbReference>
<keyword evidence="4 8" id="KW-0378">Hydrolase</keyword>
<evidence type="ECO:0000256" key="1">
    <source>
        <dbReference type="ARBA" id="ARBA00012506"/>
    </source>
</evidence>
<dbReference type="SUPFAM" id="SSF109604">
    <property type="entry name" value="HD-domain/PDEase-like"/>
    <property type="match status" value="1"/>
</dbReference>
<accession>A0A8I0DUL8</accession>
<dbReference type="SMART" id="SM00471">
    <property type="entry name" value="HDc"/>
    <property type="match status" value="1"/>
</dbReference>
<dbReference type="EMBL" id="JACOOX010000003">
    <property type="protein sequence ID" value="MBC5662427.1"/>
    <property type="molecule type" value="Genomic_DNA"/>
</dbReference>
<dbReference type="GO" id="GO:0046872">
    <property type="term" value="F:metal ion binding"/>
    <property type="evidence" value="ECO:0007669"/>
    <property type="project" value="UniProtKB-KW"/>
</dbReference>
<dbReference type="PANTHER" id="PTHR35795">
    <property type="entry name" value="SLR1885 PROTEIN"/>
    <property type="match status" value="1"/>
</dbReference>
<dbReference type="NCBIfam" id="TIGR00277">
    <property type="entry name" value="HDIG"/>
    <property type="match status" value="1"/>
</dbReference>
<evidence type="ECO:0000256" key="2">
    <source>
        <dbReference type="ARBA" id="ARBA00022723"/>
    </source>
</evidence>
<evidence type="ECO:0000256" key="3">
    <source>
        <dbReference type="ARBA" id="ARBA00022741"/>
    </source>
</evidence>
<evidence type="ECO:0000256" key="5">
    <source>
        <dbReference type="ARBA" id="ARBA00023004"/>
    </source>
</evidence>
<gene>
    <name evidence="8" type="primary">yqeK</name>
    <name evidence="8" type="ORF">H8S09_05890</name>
</gene>
<comment type="caution">
    <text evidence="8">The sequence shown here is derived from an EMBL/GenBank/DDBJ whole genome shotgun (WGS) entry which is preliminary data.</text>
</comment>
<dbReference type="GO" id="GO:0000166">
    <property type="term" value="F:nucleotide binding"/>
    <property type="evidence" value="ECO:0007669"/>
    <property type="project" value="UniProtKB-KW"/>
</dbReference>
<feature type="domain" description="HD" evidence="7">
    <location>
        <begin position="18"/>
        <end position="133"/>
    </location>
</feature>
<dbReference type="InterPro" id="IPR006674">
    <property type="entry name" value="HD_domain"/>
</dbReference>
<dbReference type="NCBIfam" id="TIGR00488">
    <property type="entry name" value="bis(5'-nucleosyl)-tetraphosphatase (symmetrical) YqeK"/>
    <property type="match status" value="1"/>
</dbReference>
<proteinExistence type="predicted"/>
<organism evidence="8 9">
    <name type="scientific">Coprococcus hominis</name>
    <name type="common">ex Liu et al. 2022</name>
    <dbReference type="NCBI Taxonomy" id="2763039"/>
    <lineage>
        <taxon>Bacteria</taxon>
        <taxon>Bacillati</taxon>
        <taxon>Bacillota</taxon>
        <taxon>Clostridia</taxon>
        <taxon>Lachnospirales</taxon>
        <taxon>Lachnospiraceae</taxon>
        <taxon>Coprococcus</taxon>
    </lineage>
</organism>
<dbReference type="PANTHER" id="PTHR35795:SF1">
    <property type="entry name" value="BIS(5'-NUCLEOSYL)-TETRAPHOSPHATASE, SYMMETRICAL"/>
    <property type="match status" value="1"/>
</dbReference>
<dbReference type="InterPro" id="IPR003607">
    <property type="entry name" value="HD/PDEase_dom"/>
</dbReference>
<dbReference type="CDD" id="cd00077">
    <property type="entry name" value="HDc"/>
    <property type="match status" value="1"/>
</dbReference>
<keyword evidence="5" id="KW-0408">Iron</keyword>
<dbReference type="GO" id="GO:0008803">
    <property type="term" value="F:bis(5'-nucleosyl)-tetraphosphatase (symmetrical) activity"/>
    <property type="evidence" value="ECO:0007669"/>
    <property type="project" value="UniProtKB-EC"/>
</dbReference>